<dbReference type="Proteomes" id="UP001197770">
    <property type="component" value="Unassembled WGS sequence"/>
</dbReference>
<protein>
    <submittedName>
        <fullName evidence="1">Uncharacterized protein</fullName>
    </submittedName>
</protein>
<keyword evidence="2" id="KW-1185">Reference proteome</keyword>
<sequence>MEILVLPVFILIFILFLIHSKIKFLELRDGSKKLKATVVEYSKERGSMRNDYTLLNYPYLRILLDDAYYVKQKLRYANNWNKPFEIGQEIDVFWLGSDLLYWDAYDTGFYNYLPSKWSFWT</sequence>
<organism evidence="1 2">
    <name type="scientific">Leeuwenhoekiella parthenopeia</name>
    <dbReference type="NCBI Taxonomy" id="2890320"/>
    <lineage>
        <taxon>Bacteria</taxon>
        <taxon>Pseudomonadati</taxon>
        <taxon>Bacteroidota</taxon>
        <taxon>Flavobacteriia</taxon>
        <taxon>Flavobacteriales</taxon>
        <taxon>Flavobacteriaceae</taxon>
        <taxon>Leeuwenhoekiella</taxon>
    </lineage>
</organism>
<dbReference type="RefSeq" id="WP_228229127.1">
    <property type="nucleotide sequence ID" value="NZ_JAJGMW010000004.1"/>
</dbReference>
<comment type="caution">
    <text evidence="1">The sequence shown here is derived from an EMBL/GenBank/DDBJ whole genome shotgun (WGS) entry which is preliminary data.</text>
</comment>
<accession>A0ABS8GPY4</accession>
<evidence type="ECO:0000313" key="1">
    <source>
        <dbReference type="EMBL" id="MCC4212030.1"/>
    </source>
</evidence>
<proteinExistence type="predicted"/>
<dbReference type="EMBL" id="JAJGMW010000004">
    <property type="protein sequence ID" value="MCC4212030.1"/>
    <property type="molecule type" value="Genomic_DNA"/>
</dbReference>
<name>A0ABS8GPY4_9FLAO</name>
<evidence type="ECO:0000313" key="2">
    <source>
        <dbReference type="Proteomes" id="UP001197770"/>
    </source>
</evidence>
<reference evidence="1 2" key="1">
    <citation type="submission" date="2021-11" db="EMBL/GenBank/DDBJ databases">
        <title>Seasonal and diel survey of microbial diversity of the Tyrrhenian coast.</title>
        <authorList>
            <person name="Gattoni G."/>
            <person name="Corral P."/>
        </authorList>
    </citation>
    <scope>NUCLEOTIDE SEQUENCE [LARGE SCALE GENOMIC DNA]</scope>
    <source>
        <strain evidence="1 2">Mr9</strain>
    </source>
</reference>
<gene>
    <name evidence="1" type="ORF">LLW17_04805</name>
</gene>